<protein>
    <submittedName>
        <fullName evidence="8">LysM domain-containing GPI-anchored protein 1</fullName>
    </submittedName>
</protein>
<evidence type="ECO:0000259" key="7">
    <source>
        <dbReference type="PROSITE" id="PS51782"/>
    </source>
</evidence>
<dbReference type="PANTHER" id="PTHR33734:SF35">
    <property type="entry name" value="LYSM DOMAIN-CONTAINING GPI-ANCHORED PROTEIN 1"/>
    <property type="match status" value="1"/>
</dbReference>
<accession>A0AAV8D055</accession>
<dbReference type="EMBL" id="JAMFTS010000004">
    <property type="protein sequence ID" value="KAJ4760140.1"/>
    <property type="molecule type" value="Genomic_DNA"/>
</dbReference>
<dbReference type="SUPFAM" id="SSF54106">
    <property type="entry name" value="LysM domain"/>
    <property type="match status" value="1"/>
</dbReference>
<sequence>MSPLHWLRSLRFSSDDFVGNGASATSSARLQLGCVLRRCCSHYSHLLLCSPSQLQPKLDELKSVAWPLRNAMCLMKCAMLGRTQTGLSTQWSSALTGNQSQTENGLQLDRTDKGMNPEAKCNWTNVLLISYLLTYCAQVENEDKILLWGAKINSFIRKGSLMSYLFNPSVSIGASGAIFGLAGATLVYSWWHRKESDRAKEYLLDMTVTIALNMAFGLMLRRYIDNWCHLGGLLGGAAFSCPKESLLKLSASLTLSHCPSPVFCVRPKHFHTSPFSISTLLAPLLPSFSIPHFQMHPLLLHLLLLLSLLIPSSLSKSTIEPCGAPPSTPTDPCPSLLSYTLYIDLKVAELAALFQTDPSALLAANSFDPSLPNAPNRILPAGLPVRVPTTCSCSDGIRKSVSTRYVTRPSDTLSSIAETVYGGLTSADQIKDANAISGALDVGQTLVIPLHCTCFNSTDNSLPAIYLSYVVKDGETLQSITAQYATTLTDIMNVNSMGSPLVSPGDIISIPLPACSSMFPRFASDYGLVVANGTYAITAGRCVQCSCGPGNLNLFCTPASLGASCSNMQCTGGTLMLGNYTAQATSAGCSVTSCNYGGFVNGTIITALSTSIQPQCPGQHLFPPLLSIPTSAMHQSYLPPSPAPLPQAGGTLNMPGSSIPGSIAGGPSGGPTGSAHALANQFNHVFYLTLLWSGVLFL</sequence>
<evidence type="ECO:0000313" key="9">
    <source>
        <dbReference type="Proteomes" id="UP001140206"/>
    </source>
</evidence>
<evidence type="ECO:0000313" key="8">
    <source>
        <dbReference type="EMBL" id="KAJ4760140.1"/>
    </source>
</evidence>
<evidence type="ECO:0000256" key="5">
    <source>
        <dbReference type="ARBA" id="ARBA00023136"/>
    </source>
</evidence>
<dbReference type="Pfam" id="PF01694">
    <property type="entry name" value="Rhomboid"/>
    <property type="match status" value="1"/>
</dbReference>
<comment type="subcellular location">
    <subcellularLocation>
        <location evidence="1">Membrane</location>
        <topology evidence="1">Multi-pass membrane protein</topology>
    </subcellularLocation>
</comment>
<dbReference type="InterPro" id="IPR056562">
    <property type="entry name" value="LysM2_CERK1_LYK3_4_5"/>
</dbReference>
<keyword evidence="9" id="KW-1185">Reference proteome</keyword>
<dbReference type="InterPro" id="IPR036779">
    <property type="entry name" value="LysM_dom_sf"/>
</dbReference>
<feature type="domain" description="LysM" evidence="7">
    <location>
        <begin position="467"/>
        <end position="510"/>
    </location>
</feature>
<dbReference type="Pfam" id="PF01476">
    <property type="entry name" value="LysM"/>
    <property type="match status" value="1"/>
</dbReference>
<proteinExistence type="inferred from homology"/>
<feature type="transmembrane region" description="Helical" evidence="6">
    <location>
        <begin position="202"/>
        <end position="220"/>
    </location>
</feature>
<organism evidence="8 9">
    <name type="scientific">Rhynchospora pubera</name>
    <dbReference type="NCBI Taxonomy" id="906938"/>
    <lineage>
        <taxon>Eukaryota</taxon>
        <taxon>Viridiplantae</taxon>
        <taxon>Streptophyta</taxon>
        <taxon>Embryophyta</taxon>
        <taxon>Tracheophyta</taxon>
        <taxon>Spermatophyta</taxon>
        <taxon>Magnoliopsida</taxon>
        <taxon>Liliopsida</taxon>
        <taxon>Poales</taxon>
        <taxon>Cyperaceae</taxon>
        <taxon>Cyperoideae</taxon>
        <taxon>Rhynchosporeae</taxon>
        <taxon>Rhynchospora</taxon>
    </lineage>
</organism>
<evidence type="ECO:0000256" key="4">
    <source>
        <dbReference type="ARBA" id="ARBA00022989"/>
    </source>
</evidence>
<dbReference type="InterPro" id="IPR018392">
    <property type="entry name" value="LysM"/>
</dbReference>
<dbReference type="SMART" id="SM00257">
    <property type="entry name" value="LysM"/>
    <property type="match status" value="2"/>
</dbReference>
<comment type="caution">
    <text evidence="8">The sequence shown here is derived from an EMBL/GenBank/DDBJ whole genome shotgun (WGS) entry which is preliminary data.</text>
</comment>
<keyword evidence="3 6" id="KW-0812">Transmembrane</keyword>
<dbReference type="GO" id="GO:0016020">
    <property type="term" value="C:membrane"/>
    <property type="evidence" value="ECO:0007669"/>
    <property type="project" value="UniProtKB-SubCell"/>
</dbReference>
<dbReference type="PROSITE" id="PS51782">
    <property type="entry name" value="LYSM"/>
    <property type="match status" value="2"/>
</dbReference>
<comment type="similarity">
    <text evidence="2">Belongs to the peptidase S54 family.</text>
</comment>
<feature type="transmembrane region" description="Helical" evidence="6">
    <location>
        <begin position="164"/>
        <end position="190"/>
    </location>
</feature>
<dbReference type="CDD" id="cd00118">
    <property type="entry name" value="LysM"/>
    <property type="match status" value="2"/>
</dbReference>
<name>A0AAV8D055_9POAL</name>
<reference evidence="8" key="1">
    <citation type="submission" date="2022-08" db="EMBL/GenBank/DDBJ databases">
        <authorList>
            <person name="Marques A."/>
        </authorList>
    </citation>
    <scope>NUCLEOTIDE SEQUENCE</scope>
    <source>
        <strain evidence="8">RhyPub2mFocal</strain>
        <tissue evidence="8">Leaves</tissue>
    </source>
</reference>
<gene>
    <name evidence="8" type="ORF">LUZ62_070515</name>
</gene>
<dbReference type="Gene3D" id="3.10.350.10">
    <property type="entry name" value="LysM domain"/>
    <property type="match status" value="2"/>
</dbReference>
<dbReference type="InterPro" id="IPR035952">
    <property type="entry name" value="Rhomboid-like_sf"/>
</dbReference>
<dbReference type="Proteomes" id="UP001140206">
    <property type="component" value="Chromosome 4"/>
</dbReference>
<evidence type="ECO:0000256" key="6">
    <source>
        <dbReference type="SAM" id="Phobius"/>
    </source>
</evidence>
<dbReference type="SUPFAM" id="SSF144091">
    <property type="entry name" value="Rhomboid-like"/>
    <property type="match status" value="1"/>
</dbReference>
<dbReference type="AlphaFoldDB" id="A0AAV8D055"/>
<dbReference type="PANTHER" id="PTHR33734">
    <property type="entry name" value="LYSM DOMAIN-CONTAINING GPI-ANCHORED PROTEIN 2"/>
    <property type="match status" value="1"/>
</dbReference>
<evidence type="ECO:0000256" key="2">
    <source>
        <dbReference type="ARBA" id="ARBA00009045"/>
    </source>
</evidence>
<keyword evidence="4 6" id="KW-1133">Transmembrane helix</keyword>
<dbReference type="InterPro" id="IPR022764">
    <property type="entry name" value="Peptidase_S54_rhomboid_dom"/>
</dbReference>
<feature type="domain" description="LysM" evidence="7">
    <location>
        <begin position="403"/>
        <end position="448"/>
    </location>
</feature>
<keyword evidence="5 6" id="KW-0472">Membrane</keyword>
<dbReference type="GO" id="GO:0004252">
    <property type="term" value="F:serine-type endopeptidase activity"/>
    <property type="evidence" value="ECO:0007669"/>
    <property type="project" value="InterPro"/>
</dbReference>
<evidence type="ECO:0000256" key="3">
    <source>
        <dbReference type="ARBA" id="ARBA00022692"/>
    </source>
</evidence>
<evidence type="ECO:0000256" key="1">
    <source>
        <dbReference type="ARBA" id="ARBA00004141"/>
    </source>
</evidence>
<dbReference type="Gene3D" id="1.20.1540.10">
    <property type="entry name" value="Rhomboid-like"/>
    <property type="match status" value="1"/>
</dbReference>
<dbReference type="Pfam" id="PF23472">
    <property type="entry name" value="LysM2_CERK1_LYK3_4_5"/>
    <property type="match status" value="1"/>
</dbReference>